<dbReference type="InterPro" id="IPR036857">
    <property type="entry name" value="Thyroglobulin_1_sf"/>
</dbReference>
<gene>
    <name evidence="11 12" type="primary">igfbp1.L</name>
</gene>
<evidence type="ECO:0000313" key="10">
    <source>
        <dbReference type="Proteomes" id="UP000186698"/>
    </source>
</evidence>
<dbReference type="SUPFAM" id="SSF57184">
    <property type="entry name" value="Growth factor receptor domain"/>
    <property type="match status" value="1"/>
</dbReference>
<dbReference type="InterPro" id="IPR017891">
    <property type="entry name" value="Insulin_GF-bd_Cys-rich_CS"/>
</dbReference>
<comment type="subunit">
    <text evidence="8">Binds equally well IGF1 and IGF2. Interacts with integrin ITGA5:ITGB1. Interacts with VHL; this interaction inhibits HIF1A degradation.</text>
</comment>
<dbReference type="PROSITE" id="PS00222">
    <property type="entry name" value="IGFBP_N_1"/>
    <property type="match status" value="1"/>
</dbReference>
<dbReference type="PRINTS" id="PR01977">
    <property type="entry name" value="IGFBPFAMILY1"/>
</dbReference>
<dbReference type="Gene3D" id="4.10.800.10">
    <property type="entry name" value="Thyroglobulin type-1"/>
    <property type="match status" value="1"/>
</dbReference>
<dbReference type="SMART" id="SM00121">
    <property type="entry name" value="IB"/>
    <property type="match status" value="1"/>
</dbReference>
<dbReference type="SMART" id="SM00211">
    <property type="entry name" value="TY"/>
    <property type="match status" value="1"/>
</dbReference>
<dbReference type="Bgee" id="495033">
    <property type="expression patterns" value="Expressed in kidney and 3 other cell types or tissues"/>
</dbReference>
<dbReference type="PRINTS" id="PR01976">
    <property type="entry name" value="IGFBPFAMILY"/>
</dbReference>
<dbReference type="InterPro" id="IPR009030">
    <property type="entry name" value="Growth_fac_rcpt_cys_sf"/>
</dbReference>
<dbReference type="Pfam" id="PF00219">
    <property type="entry name" value="IGFBP"/>
    <property type="match status" value="1"/>
</dbReference>
<dbReference type="CDD" id="cd00191">
    <property type="entry name" value="TY"/>
    <property type="match status" value="1"/>
</dbReference>
<dbReference type="KEGG" id="xla:495033"/>
<dbReference type="GO" id="GO:0031995">
    <property type="term" value="F:insulin-like growth factor II binding"/>
    <property type="evidence" value="ECO:0000318"/>
    <property type="project" value="GO_Central"/>
</dbReference>
<evidence type="ECO:0000256" key="8">
    <source>
        <dbReference type="ARBA" id="ARBA00049694"/>
    </source>
</evidence>
<dbReference type="SUPFAM" id="SSF57610">
    <property type="entry name" value="Thyroglobulin type-1 domain"/>
    <property type="match status" value="1"/>
</dbReference>
<keyword evidence="3" id="KW-0964">Secreted</keyword>
<dbReference type="GO" id="GO:0043567">
    <property type="term" value="P:regulation of insulin-like growth factor receptor signaling pathway"/>
    <property type="evidence" value="ECO:0000318"/>
    <property type="project" value="GO_Central"/>
</dbReference>
<dbReference type="FunFam" id="4.10.800.10:FF:000002">
    <property type="entry name" value="Insulin-like growth factor-binding protein 2"/>
    <property type="match status" value="1"/>
</dbReference>
<dbReference type="PROSITE" id="PS51323">
    <property type="entry name" value="IGFBP_N_2"/>
    <property type="match status" value="1"/>
</dbReference>
<dbReference type="InterPro" id="IPR022322">
    <property type="entry name" value="IGFBP1"/>
</dbReference>
<evidence type="ECO:0000256" key="1">
    <source>
        <dbReference type="ARBA" id="ARBA00004613"/>
    </source>
</evidence>
<evidence type="ECO:0000256" key="4">
    <source>
        <dbReference type="ARBA" id="ARBA00022553"/>
    </source>
</evidence>
<dbReference type="CTD" id="495033"/>
<dbReference type="PANTHER" id="PTHR11551">
    <property type="entry name" value="INSULIN-LIKE GROWTH FACTOR BINDING PROTEIN"/>
    <property type="match status" value="1"/>
</dbReference>
<dbReference type="RefSeq" id="XP_041422042.1">
    <property type="nucleotide sequence ID" value="XM_041566108.1"/>
</dbReference>
<dbReference type="AlphaFoldDB" id="A0A1L8FWS6"/>
<name>A0A1L8FWS6_XENLA</name>
<dbReference type="FunFam" id="4.10.40.20:FF:000001">
    <property type="entry name" value="Insulin-like growth factor binding protein 5"/>
    <property type="match status" value="1"/>
</dbReference>
<sequence>MMAKENFSCCSLFASLLFIAAAIVVAEPLHCAQCTEERLALCPPVSNDCPELAREPGCGCCLTCALKRGEPCGVYTARCGKALSCHPKAGESRPLYALTRGHGVCMDDEDLKRQRASEAADGKDYAEHENAAPEVTDLSHDQTSPFLRLFPEGLDKLDPWNAITVYESWKARKMLERRKWKELQGPCQKDLYKTMDKLAKAQQRPGEDMFKFHIPNCNRNGFYHSKQCEASLDSERGKCWCVFPLTGKRIPGSPENRGDLNCQHFLNAQE</sequence>
<dbReference type="OrthoDB" id="9926277at2759"/>
<dbReference type="GO" id="GO:0031994">
    <property type="term" value="F:insulin-like growth factor I binding"/>
    <property type="evidence" value="ECO:0000318"/>
    <property type="project" value="GO_Central"/>
</dbReference>
<dbReference type="Pfam" id="PF00086">
    <property type="entry name" value="Thyroglobulin_1"/>
    <property type="match status" value="1"/>
</dbReference>
<dbReference type="GO" id="GO:0005615">
    <property type="term" value="C:extracellular space"/>
    <property type="evidence" value="ECO:0000318"/>
    <property type="project" value="GO_Central"/>
</dbReference>
<reference evidence="11" key="1">
    <citation type="submission" date="2025-08" db="UniProtKB">
        <authorList>
            <consortium name="RefSeq"/>
        </authorList>
    </citation>
    <scope>IDENTIFICATION</scope>
    <source>
        <strain evidence="11">J_2021</strain>
        <tissue evidence="11">Erythrocytes</tissue>
    </source>
</reference>
<keyword evidence="4" id="KW-0597">Phosphoprotein</keyword>
<comment type="subcellular location">
    <subcellularLocation>
        <location evidence="1">Secreted</location>
    </subcellularLocation>
</comment>
<dbReference type="AGR" id="Xenbase:XB-GENE-6254542"/>
<comment type="caution">
    <text evidence="9">Lacks conserved residue(s) required for the propagation of feature annotation.</text>
</comment>
<keyword evidence="6" id="KW-1015">Disulfide bond</keyword>
<dbReference type="Proteomes" id="UP000186698">
    <property type="component" value="Chromosome 6L"/>
</dbReference>
<dbReference type="OMA" id="NNSKEPC"/>
<evidence type="ECO:0000313" key="11">
    <source>
        <dbReference type="RefSeq" id="XP_041422042.1"/>
    </source>
</evidence>
<evidence type="ECO:0000256" key="3">
    <source>
        <dbReference type="ARBA" id="ARBA00022525"/>
    </source>
</evidence>
<dbReference type="InterPro" id="IPR000867">
    <property type="entry name" value="IGFBP-like"/>
</dbReference>
<protein>
    <recommendedName>
        <fullName evidence="2">Insulin-like growth factor-binding protein 1</fullName>
    </recommendedName>
</protein>
<dbReference type="PROSITE" id="PS51162">
    <property type="entry name" value="THYROGLOBULIN_1_2"/>
    <property type="match status" value="1"/>
</dbReference>
<evidence type="ECO:0000256" key="5">
    <source>
        <dbReference type="ARBA" id="ARBA00022729"/>
    </source>
</evidence>
<dbReference type="STRING" id="8355.A0A1L8FWS6"/>
<dbReference type="GeneID" id="495033"/>
<keyword evidence="5" id="KW-0732">Signal</keyword>
<dbReference type="PANTHER" id="PTHR11551:SF6">
    <property type="entry name" value="INSULIN-LIKE GROWTH FACTOR-BINDING PROTEIN 1"/>
    <property type="match status" value="1"/>
</dbReference>
<evidence type="ECO:0000256" key="2">
    <source>
        <dbReference type="ARBA" id="ARBA00013675"/>
    </source>
</evidence>
<dbReference type="Xenbase" id="XB-GENE-6254542">
    <property type="gene designation" value="igfbp1.L"/>
</dbReference>
<evidence type="ECO:0000256" key="9">
    <source>
        <dbReference type="PROSITE-ProRule" id="PRU00500"/>
    </source>
</evidence>
<dbReference type="PROSITE" id="PS00484">
    <property type="entry name" value="THYROGLOBULIN_1_1"/>
    <property type="match status" value="1"/>
</dbReference>
<organism evidence="10 11">
    <name type="scientific">Xenopus laevis</name>
    <name type="common">African clawed frog</name>
    <dbReference type="NCBI Taxonomy" id="8355"/>
    <lineage>
        <taxon>Eukaryota</taxon>
        <taxon>Metazoa</taxon>
        <taxon>Chordata</taxon>
        <taxon>Craniata</taxon>
        <taxon>Vertebrata</taxon>
        <taxon>Euteleostomi</taxon>
        <taxon>Amphibia</taxon>
        <taxon>Batrachia</taxon>
        <taxon>Anura</taxon>
        <taxon>Pipoidea</taxon>
        <taxon>Pipidae</taxon>
        <taxon>Xenopodinae</taxon>
        <taxon>Xenopus</taxon>
        <taxon>Xenopus</taxon>
    </lineage>
</organism>
<dbReference type="InterPro" id="IPR000716">
    <property type="entry name" value="Thyroglobulin_1"/>
</dbReference>
<proteinExistence type="predicted"/>
<dbReference type="Gene3D" id="4.10.40.20">
    <property type="match status" value="1"/>
</dbReference>
<dbReference type="InterPro" id="IPR022321">
    <property type="entry name" value="IGFBP_1-6_chordata"/>
</dbReference>
<evidence type="ECO:0000313" key="12">
    <source>
        <dbReference type="Xenbase" id="XB-GENE-6254542"/>
    </source>
</evidence>
<evidence type="ECO:0000256" key="7">
    <source>
        <dbReference type="ARBA" id="ARBA00023183"/>
    </source>
</evidence>
<accession>A0A1L8FWS6</accession>
<evidence type="ECO:0000256" key="6">
    <source>
        <dbReference type="ARBA" id="ARBA00023157"/>
    </source>
</evidence>
<keyword evidence="7" id="KW-0340">Growth factor binding</keyword>
<dbReference type="PaxDb" id="8355-A0A1L8FWS6"/>
<keyword evidence="10" id="KW-1185">Reference proteome</keyword>